<sequence length="56" mass="6325">LIDNIDISTVGLDDVRRRISIIPQDPVLFTGTMRSNLDRFGDYSDAEIWSALEQVS</sequence>
<dbReference type="SUPFAM" id="SSF52540">
    <property type="entry name" value="P-loop containing nucleoside triphosphate hydrolases"/>
    <property type="match status" value="1"/>
</dbReference>
<dbReference type="PANTHER" id="PTHR24223">
    <property type="entry name" value="ATP-BINDING CASSETTE SUB-FAMILY C"/>
    <property type="match status" value="1"/>
</dbReference>
<evidence type="ECO:0000313" key="4">
    <source>
        <dbReference type="Proteomes" id="UP000681967"/>
    </source>
</evidence>
<feature type="non-terminal residue" evidence="3">
    <location>
        <position position="1"/>
    </location>
</feature>
<dbReference type="InterPro" id="IPR027417">
    <property type="entry name" value="P-loop_NTPase"/>
</dbReference>
<dbReference type="GO" id="GO:0042626">
    <property type="term" value="F:ATPase-coupled transmembrane transporter activity"/>
    <property type="evidence" value="ECO:0007669"/>
    <property type="project" value="TreeGrafter"/>
</dbReference>
<accession>A0A8S2ZA79</accession>
<proteinExistence type="predicted"/>
<evidence type="ECO:0000256" key="1">
    <source>
        <dbReference type="ARBA" id="ARBA00022741"/>
    </source>
</evidence>
<keyword evidence="1" id="KW-0547">Nucleotide-binding</keyword>
<protein>
    <submittedName>
        <fullName evidence="3">Uncharacterized protein</fullName>
    </submittedName>
</protein>
<dbReference type="Gene3D" id="3.40.50.300">
    <property type="entry name" value="P-loop containing nucleotide triphosphate hydrolases"/>
    <property type="match status" value="1"/>
</dbReference>
<reference evidence="3" key="1">
    <citation type="submission" date="2021-02" db="EMBL/GenBank/DDBJ databases">
        <authorList>
            <person name="Nowell W R."/>
        </authorList>
    </citation>
    <scope>NUCLEOTIDE SEQUENCE</scope>
</reference>
<dbReference type="GO" id="GO:0005524">
    <property type="term" value="F:ATP binding"/>
    <property type="evidence" value="ECO:0007669"/>
    <property type="project" value="UniProtKB-KW"/>
</dbReference>
<dbReference type="EMBL" id="CAJOBH010102482">
    <property type="protein sequence ID" value="CAF4620239.1"/>
    <property type="molecule type" value="Genomic_DNA"/>
</dbReference>
<organism evidence="3 4">
    <name type="scientific">Rotaria magnacalcarata</name>
    <dbReference type="NCBI Taxonomy" id="392030"/>
    <lineage>
        <taxon>Eukaryota</taxon>
        <taxon>Metazoa</taxon>
        <taxon>Spiralia</taxon>
        <taxon>Gnathifera</taxon>
        <taxon>Rotifera</taxon>
        <taxon>Eurotatoria</taxon>
        <taxon>Bdelloidea</taxon>
        <taxon>Philodinida</taxon>
        <taxon>Philodinidae</taxon>
        <taxon>Rotaria</taxon>
    </lineage>
</organism>
<gene>
    <name evidence="3" type="ORF">BYL167_LOCUS40929</name>
</gene>
<dbReference type="InterPro" id="IPR050173">
    <property type="entry name" value="ABC_transporter_C-like"/>
</dbReference>
<evidence type="ECO:0000256" key="2">
    <source>
        <dbReference type="ARBA" id="ARBA00022840"/>
    </source>
</evidence>
<name>A0A8S2ZA79_9BILA</name>
<evidence type="ECO:0000313" key="3">
    <source>
        <dbReference type="EMBL" id="CAF4620239.1"/>
    </source>
</evidence>
<keyword evidence="2" id="KW-0067">ATP-binding</keyword>
<dbReference type="GO" id="GO:0016020">
    <property type="term" value="C:membrane"/>
    <property type="evidence" value="ECO:0007669"/>
    <property type="project" value="TreeGrafter"/>
</dbReference>
<comment type="caution">
    <text evidence="3">The sequence shown here is derived from an EMBL/GenBank/DDBJ whole genome shotgun (WGS) entry which is preliminary data.</text>
</comment>
<dbReference type="AlphaFoldDB" id="A0A8S2ZA79"/>
<dbReference type="Proteomes" id="UP000681967">
    <property type="component" value="Unassembled WGS sequence"/>
</dbReference>